<dbReference type="STRING" id="414048.SAMN04489864_10869"/>
<keyword evidence="2" id="KW-1185">Reference proteome</keyword>
<proteinExistence type="predicted"/>
<evidence type="ECO:0000313" key="2">
    <source>
        <dbReference type="Proteomes" id="UP000199666"/>
    </source>
</evidence>
<organism evidence="1 2">
    <name type="scientific">Pedobacter insulae</name>
    <dbReference type="NCBI Taxonomy" id="414048"/>
    <lineage>
        <taxon>Bacteria</taxon>
        <taxon>Pseudomonadati</taxon>
        <taxon>Bacteroidota</taxon>
        <taxon>Sphingobacteriia</taxon>
        <taxon>Sphingobacteriales</taxon>
        <taxon>Sphingobacteriaceae</taxon>
        <taxon>Pedobacter</taxon>
    </lineage>
</organism>
<dbReference type="EMBL" id="FOPP01000008">
    <property type="protein sequence ID" value="SFH28894.1"/>
    <property type="molecule type" value="Genomic_DNA"/>
</dbReference>
<dbReference type="Gene3D" id="2.60.40.1820">
    <property type="match status" value="1"/>
</dbReference>
<dbReference type="AlphaFoldDB" id="A0A1I2YTF3"/>
<protein>
    <recommendedName>
        <fullName evidence="3">Late embryogenesis abundant protein</fullName>
    </recommendedName>
</protein>
<dbReference type="Proteomes" id="UP000199666">
    <property type="component" value="Unassembled WGS sequence"/>
</dbReference>
<name>A0A1I2YTF3_9SPHI</name>
<dbReference type="PROSITE" id="PS51257">
    <property type="entry name" value="PROKAR_LIPOPROTEIN"/>
    <property type="match status" value="1"/>
</dbReference>
<dbReference type="OrthoDB" id="704817at2"/>
<sequence>MNKLVLYSILALILSSCGINKQAQQIKALEECEYKFISANNITVAGTDIKKIVDQQTINLANLPSLALGFLRKDIPLRANLNVEITNPSTQTAAINNFDYIILINKQEIANGVVDQVIEIKAGEKIQVPVQLNANIYQFLSNGKTLEDISKFLTGASNGITEVGLVTVKIKPSIRVGNELVKYPGYITIDKEVSNKILL</sequence>
<dbReference type="RefSeq" id="WP_090995266.1">
    <property type="nucleotide sequence ID" value="NZ_FOPP01000008.1"/>
</dbReference>
<dbReference type="SUPFAM" id="SSF117070">
    <property type="entry name" value="LEA14-like"/>
    <property type="match status" value="1"/>
</dbReference>
<evidence type="ECO:0008006" key="3">
    <source>
        <dbReference type="Google" id="ProtNLM"/>
    </source>
</evidence>
<reference evidence="1 2" key="1">
    <citation type="submission" date="2016-10" db="EMBL/GenBank/DDBJ databases">
        <authorList>
            <person name="de Groot N.N."/>
        </authorList>
    </citation>
    <scope>NUCLEOTIDE SEQUENCE [LARGE SCALE GENOMIC DNA]</scope>
    <source>
        <strain evidence="1 2">DSM 18684</strain>
    </source>
</reference>
<evidence type="ECO:0000313" key="1">
    <source>
        <dbReference type="EMBL" id="SFH28894.1"/>
    </source>
</evidence>
<gene>
    <name evidence="1" type="ORF">SAMN04489864_10869</name>
</gene>
<accession>A0A1I2YTF3</accession>